<keyword evidence="2" id="KW-1185">Reference proteome</keyword>
<reference evidence="1" key="2">
    <citation type="submission" date="2019-01" db="UniProtKB">
        <authorList>
            <consortium name="EnsemblPlants"/>
        </authorList>
    </citation>
    <scope>IDENTIFICATION</scope>
    <source>
        <strain evidence="1">cv. Heinz 1706</strain>
    </source>
</reference>
<dbReference type="AlphaFoldDB" id="A0A3Q7J7M1"/>
<evidence type="ECO:0000313" key="1">
    <source>
        <dbReference type="EnsemblPlants" id="Solyc12g035897.1.1"/>
    </source>
</evidence>
<dbReference type="InParanoid" id="A0A3Q7J7M1"/>
<dbReference type="Gramene" id="Solyc12g035897.1.1">
    <property type="protein sequence ID" value="Solyc12g035897.1.1"/>
    <property type="gene ID" value="Solyc12g035897.1"/>
</dbReference>
<proteinExistence type="predicted"/>
<dbReference type="EnsemblPlants" id="Solyc12g035897.1.1">
    <property type="protein sequence ID" value="Solyc12g035897.1.1"/>
    <property type="gene ID" value="Solyc12g035897.1"/>
</dbReference>
<evidence type="ECO:0000313" key="2">
    <source>
        <dbReference type="Proteomes" id="UP000004994"/>
    </source>
</evidence>
<reference evidence="1" key="1">
    <citation type="journal article" date="2012" name="Nature">
        <title>The tomato genome sequence provides insights into fleshy fruit evolution.</title>
        <authorList>
            <consortium name="Tomato Genome Consortium"/>
        </authorList>
    </citation>
    <scope>NUCLEOTIDE SEQUENCE [LARGE SCALE GENOMIC DNA]</scope>
    <source>
        <strain evidence="1">cv. Heinz 1706</strain>
    </source>
</reference>
<name>A0A3Q7J7M1_SOLLC</name>
<protein>
    <submittedName>
        <fullName evidence="1">Uncharacterized protein</fullName>
    </submittedName>
</protein>
<sequence length="25" mass="3008">MTSGCRTYKKEMVFLARCTLVYLRH</sequence>
<dbReference type="Proteomes" id="UP000004994">
    <property type="component" value="Chromosome 12"/>
</dbReference>
<accession>A0A3Q7J7M1</accession>
<organism evidence="1">
    <name type="scientific">Solanum lycopersicum</name>
    <name type="common">Tomato</name>
    <name type="synonym">Lycopersicon esculentum</name>
    <dbReference type="NCBI Taxonomy" id="4081"/>
    <lineage>
        <taxon>Eukaryota</taxon>
        <taxon>Viridiplantae</taxon>
        <taxon>Streptophyta</taxon>
        <taxon>Embryophyta</taxon>
        <taxon>Tracheophyta</taxon>
        <taxon>Spermatophyta</taxon>
        <taxon>Magnoliopsida</taxon>
        <taxon>eudicotyledons</taxon>
        <taxon>Gunneridae</taxon>
        <taxon>Pentapetalae</taxon>
        <taxon>asterids</taxon>
        <taxon>lamiids</taxon>
        <taxon>Solanales</taxon>
        <taxon>Solanaceae</taxon>
        <taxon>Solanoideae</taxon>
        <taxon>Solaneae</taxon>
        <taxon>Solanum</taxon>
        <taxon>Solanum subgen. Lycopersicon</taxon>
    </lineage>
</organism>